<name>A0ABD2KKX6_HETSC</name>
<evidence type="ECO:0000313" key="1">
    <source>
        <dbReference type="EMBL" id="KAL3103589.1"/>
    </source>
</evidence>
<organism evidence="1 2">
    <name type="scientific">Heterodera schachtii</name>
    <name type="common">Sugarbeet cyst nematode worm</name>
    <name type="synonym">Tylenchus schachtii</name>
    <dbReference type="NCBI Taxonomy" id="97005"/>
    <lineage>
        <taxon>Eukaryota</taxon>
        <taxon>Metazoa</taxon>
        <taxon>Ecdysozoa</taxon>
        <taxon>Nematoda</taxon>
        <taxon>Chromadorea</taxon>
        <taxon>Rhabditida</taxon>
        <taxon>Tylenchina</taxon>
        <taxon>Tylenchomorpha</taxon>
        <taxon>Tylenchoidea</taxon>
        <taxon>Heteroderidae</taxon>
        <taxon>Heteroderinae</taxon>
        <taxon>Heterodera</taxon>
    </lineage>
</organism>
<evidence type="ECO:0000313" key="2">
    <source>
        <dbReference type="Proteomes" id="UP001620645"/>
    </source>
</evidence>
<dbReference type="Proteomes" id="UP001620645">
    <property type="component" value="Unassembled WGS sequence"/>
</dbReference>
<gene>
    <name evidence="1" type="ORF">niasHS_000772</name>
</gene>
<reference evidence="1 2" key="1">
    <citation type="submission" date="2024-10" db="EMBL/GenBank/DDBJ databases">
        <authorList>
            <person name="Kim D."/>
        </authorList>
    </citation>
    <scope>NUCLEOTIDE SEQUENCE [LARGE SCALE GENOMIC DNA]</scope>
    <source>
        <strain evidence="1">Taebaek</strain>
    </source>
</reference>
<sequence>MDGLALELAKKLEMKPARYAVRKTMMKALFISPGRYEFNANLFMDQVPRRVTMGLVANSDYVGNIKRSPFNFQHFNVRELSVVANGRSYPQAPYDIDYENWKFVRPFNDTQEALGFANSTYGNGIDYFSFLHTHCIYVFNMTNSGDDHGGLFDLIKKGCTAVNIKFKKPVPDGGITLIVMEQCQNLLLLNALVVFFIEELLREPYNELSPPQKSAKDYVRKLDSEIEHVPKFQWVKNKSRFVIEDVPADPEGLLIGIFQHCMDEAIGDSRLRGVEPTHLGCIISSQLLTSDIWIPIRQMTPDTINTILNRFNDVAQSKKQDGVTLWGDAFTVIVTTVNRNGLPGKRQLKGGAARKLAPVHHRIHEQCLIKIKNFNGDNYCLFYAMQATMVRAVGAMTRQQFYAYLNGIDGMRGKLRTETTEMMEATQAPLGQPNYDAEIYVPRIVDWWNNEKVCGPVESLKHSSLEQRGITSRFSNTGQRNMLSQ</sequence>
<dbReference type="AlphaFoldDB" id="A0ABD2KKX6"/>
<protein>
    <submittedName>
        <fullName evidence="1">Uncharacterized protein</fullName>
    </submittedName>
</protein>
<accession>A0ABD2KKX6</accession>
<keyword evidence="2" id="KW-1185">Reference proteome</keyword>
<proteinExistence type="predicted"/>
<dbReference type="EMBL" id="JBICCN010000013">
    <property type="protein sequence ID" value="KAL3103589.1"/>
    <property type="molecule type" value="Genomic_DNA"/>
</dbReference>
<comment type="caution">
    <text evidence="1">The sequence shown here is derived from an EMBL/GenBank/DDBJ whole genome shotgun (WGS) entry which is preliminary data.</text>
</comment>